<organism evidence="2 3">
    <name type="scientific">Candidatus Falkowbacteria bacterium RIFOXYD2_FULL_34_120</name>
    <dbReference type="NCBI Taxonomy" id="1798007"/>
    <lineage>
        <taxon>Bacteria</taxon>
        <taxon>Candidatus Falkowiibacteriota</taxon>
    </lineage>
</organism>
<proteinExistence type="predicted"/>
<reference evidence="2 3" key="1">
    <citation type="journal article" date="2016" name="Nat. Commun.">
        <title>Thousands of microbial genomes shed light on interconnected biogeochemical processes in an aquifer system.</title>
        <authorList>
            <person name="Anantharaman K."/>
            <person name="Brown C.T."/>
            <person name="Hug L.A."/>
            <person name="Sharon I."/>
            <person name="Castelle C.J."/>
            <person name="Probst A.J."/>
            <person name="Thomas B.C."/>
            <person name="Singh A."/>
            <person name="Wilkins M.J."/>
            <person name="Karaoz U."/>
            <person name="Brodie E.L."/>
            <person name="Williams K.H."/>
            <person name="Hubbard S.S."/>
            <person name="Banfield J.F."/>
        </authorList>
    </citation>
    <scope>NUCLEOTIDE SEQUENCE [LARGE SCALE GENOMIC DNA]</scope>
</reference>
<evidence type="ECO:0000256" key="1">
    <source>
        <dbReference type="SAM" id="Phobius"/>
    </source>
</evidence>
<protein>
    <submittedName>
        <fullName evidence="2">Uncharacterized protein</fullName>
    </submittedName>
</protein>
<dbReference type="Proteomes" id="UP000177579">
    <property type="component" value="Unassembled WGS sequence"/>
</dbReference>
<sequence length="79" mass="8754">MNQKMIKKGEDLLYLLLGATVLSLIIMGLSSGAAYLFTIPMFGICIGLFTAVFFSFKKMANCDQPEMEAAWETILNKLP</sequence>
<feature type="transmembrane region" description="Helical" evidence="1">
    <location>
        <begin position="35"/>
        <end position="56"/>
    </location>
</feature>
<dbReference type="EMBL" id="MFGO01000010">
    <property type="protein sequence ID" value="OGF41345.1"/>
    <property type="molecule type" value="Genomic_DNA"/>
</dbReference>
<feature type="transmembrane region" description="Helical" evidence="1">
    <location>
        <begin position="12"/>
        <end position="29"/>
    </location>
</feature>
<evidence type="ECO:0000313" key="3">
    <source>
        <dbReference type="Proteomes" id="UP000177579"/>
    </source>
</evidence>
<keyword evidence="1" id="KW-1133">Transmembrane helix</keyword>
<dbReference type="AlphaFoldDB" id="A0A1F5TQZ1"/>
<accession>A0A1F5TQZ1</accession>
<comment type="caution">
    <text evidence="2">The sequence shown here is derived from an EMBL/GenBank/DDBJ whole genome shotgun (WGS) entry which is preliminary data.</text>
</comment>
<name>A0A1F5TQZ1_9BACT</name>
<evidence type="ECO:0000313" key="2">
    <source>
        <dbReference type="EMBL" id="OGF41345.1"/>
    </source>
</evidence>
<keyword evidence="1" id="KW-0472">Membrane</keyword>
<gene>
    <name evidence="2" type="ORF">A2531_07095</name>
</gene>
<keyword evidence="1" id="KW-0812">Transmembrane</keyword>